<dbReference type="OrthoDB" id="13092at10239"/>
<proteinExistence type="predicted"/>
<dbReference type="EMBL" id="MZ727584">
    <property type="protein sequence ID" value="UBO76459.1"/>
    <property type="molecule type" value="Genomic_DNA"/>
</dbReference>
<accession>A3QTX8</accession>
<evidence type="ECO:0000313" key="3">
    <source>
        <dbReference type="EMBL" id="QHG11277.1"/>
    </source>
</evidence>
<gene>
    <name evidence="1" type="primary">orfD19</name>
    <name evidence="3" type="ORF">SI_OrNV_gp039</name>
</gene>
<reference evidence="5" key="5">
    <citation type="submission" date="2021-08" db="EMBL/GenBank/DDBJ databases">
        <title>Whole genome sequence of Oryctes rhinoceros Nudivirus detected in Riau Province, Indonesia.</title>
        <authorList>
            <person name="Kurnia Y.W."/>
            <person name="Tanjung Z.A."/>
            <person name="Utomo C."/>
            <person name="Naim M."/>
            <person name="Situmorang E.C."/>
            <person name="Liwang T."/>
        </authorList>
    </citation>
    <scope>NUCLEOTIDE SEQUENCE</scope>
    <source>
        <strain evidence="5">LiboV</strain>
    </source>
</reference>
<dbReference type="EMBL" id="AH015832">
    <property type="protein sequence ID" value="ABF93332.1"/>
    <property type="molecule type" value="Genomic_DNA"/>
</dbReference>
<accession>B7SV60</accession>
<evidence type="ECO:0000313" key="6">
    <source>
        <dbReference type="Proteomes" id="UP000011785"/>
    </source>
</evidence>
<dbReference type="EMBL" id="EU747721">
    <property type="protein sequence ID" value="ACH96169.1"/>
    <property type="molecule type" value="Genomic_DNA"/>
</dbReference>
<name>A3QTX8_9VIRU</name>
<reference evidence="3" key="3">
    <citation type="journal article" date="2020" name="J. ISSAAS">
        <title>Complete genome sequence of Oryctes rhinoceros Nudivirus isolated from Coconut Rhinoceros Beetle in the Solomon Islands.</title>
        <authorList>
            <person name="Etebari K."/>
            <person name="Filipovic I."/>
            <person name="Rasic G."/>
            <person name="Devine G.J."/>
            <person name="Tsatsia H."/>
            <person name="Furlong M.J."/>
        </authorList>
    </citation>
    <scope>NUCLEOTIDE SEQUENCE</scope>
    <source>
        <strain evidence="3">Solomon Islands</strain>
    </source>
</reference>
<reference evidence="1" key="1">
    <citation type="journal article" date="2007" name="Arch. Virol.">
        <title>Genomic analysis of Oryctes rhinoceros virus reveals genetic relatedness to Heliothis zea virus 1.</title>
        <authorList>
            <person name="Wang Y."/>
            <person name="van Oers M.M."/>
            <person name="Crawford A.M."/>
            <person name="Vlak J.M."/>
            <person name="Jehle J.A."/>
        </authorList>
    </citation>
    <scope>NUCLEOTIDE SEQUENCE</scope>
    <source>
        <strain evidence="1">PV505</strain>
    </source>
</reference>
<reference evidence="2 6" key="2">
    <citation type="journal article" date="2008" name="J. Virol. Methods">
        <title>Sequencing of the large dsDNA genome of Oryctes rhinoceros nudivirus using multiple displacement amplification of nanogram amounts of virus DNA.</title>
        <authorList>
            <person name="Wang Y."/>
            <person name="Kleespies R.G."/>
            <person name="Ramle M.B."/>
            <person name="Jehle J.A."/>
        </authorList>
    </citation>
    <scope>NUCLEOTIDE SEQUENCE [LARGE SCALE GENOMIC DNA]</scope>
    <source>
        <strain evidence="6">Isolate Oryctes rhinoceros/Malaysia/Ma07/2007</strain>
        <strain evidence="2">Ma07</strain>
    </source>
</reference>
<dbReference type="KEGG" id="vg:7047219"/>
<evidence type="ECO:0000313" key="4">
    <source>
        <dbReference type="EMBL" id="QKE59512.1"/>
    </source>
</evidence>
<organism evidence="1">
    <name type="scientific">Oryctes rhinoceros nudivirus</name>
    <dbReference type="NCBI Taxonomy" id="92521"/>
    <lineage>
        <taxon>Viruses</taxon>
        <taxon>Viruses incertae sedis</taxon>
        <taxon>Naldaviricetes</taxon>
        <taxon>Lefavirales</taxon>
        <taxon>Nudiviridae</taxon>
        <taxon>Alphanudivirus</taxon>
        <taxon>Alphanudivirus oryrhinocerotis</taxon>
    </lineage>
</organism>
<keyword evidence="6" id="KW-1185">Reference proteome</keyword>
<dbReference type="EMBL" id="MN623374">
    <property type="protein sequence ID" value="QHG11277.1"/>
    <property type="molecule type" value="Genomic_DNA"/>
</dbReference>
<reference evidence="4" key="4">
    <citation type="submission" date="2020-03" db="EMBL/GenBank/DDBJ databases">
        <title>Whole genome sequence of Oryctes rhinoceros Nudivirus isolated in Riau Province, Indonesia.</title>
        <authorList>
            <person name="Kurnia Y.W."/>
            <person name="Tanjung Z.A."/>
            <person name="Utomo C."/>
            <person name="Naim M."/>
            <person name="Situmorang E.C."/>
            <person name="Liwang T."/>
        </authorList>
    </citation>
    <scope>NUCLEOTIDE SEQUENCE</scope>
    <source>
        <strain evidence="4">LiboV</strain>
    </source>
</reference>
<evidence type="ECO:0000313" key="1">
    <source>
        <dbReference type="EMBL" id="ABF93332.1"/>
    </source>
</evidence>
<evidence type="ECO:0000313" key="2">
    <source>
        <dbReference type="EMBL" id="ACH96169.1"/>
    </source>
</evidence>
<sequence>MEYWLCHLHSSSTCSLKTEPEPGSQQQQRYFHVIPIKNISVTAQSFNARKVADEFWEDFEHVLYVSPIAYASCINNYNVFNAVVSIFNQLDANNMKYSSLNTPADFVKKHIVTDGLTKICLCNKHLIKSAGKKTQQFYTRNVWIKSILKLLFPKIDATKEGIPTNTPQWAINLFAMSRGEPSAKKVRLS</sequence>
<dbReference type="EMBL" id="MT150137">
    <property type="protein sequence ID" value="QKE59512.1"/>
    <property type="molecule type" value="Genomic_DNA"/>
</dbReference>
<protein>
    <submittedName>
        <fullName evidence="2">GrBNV_gp93-like protein</fullName>
    </submittedName>
</protein>
<dbReference type="Proteomes" id="UP000011785">
    <property type="component" value="Segment"/>
</dbReference>
<dbReference type="RefSeq" id="YP_002321350.1">
    <property type="nucleotide sequence ID" value="NC_011588.1"/>
</dbReference>
<evidence type="ECO:0000313" key="5">
    <source>
        <dbReference type="EMBL" id="UBO76459.1"/>
    </source>
</evidence>